<dbReference type="AlphaFoldDB" id="A0A8J6XGL1"/>
<sequence>MTSGTLEFNIEAGVEHRVSGGSLIPLGGQLPYYLEMQTSKLLDVLVGIAFTIQRTDQNLRQRINRYLYSRTRPGFYLEINEHLHLAYADQRNGHGTQHWWRLFFDNDYRHQIEQLIRGTAITVSGEHTSSNDNRTSEQEHARANAPREWGGMYFRSAAEIKIAEELDKQEILFFANSRGRVGRQGSPVSDASGWLTGRVEVDFLVFYKRKCIILEVDGQHHQESLQTSRDYLRDRVLLREGIPTVRFTAKECFERAADVVTEFLNIF</sequence>
<reference evidence="2" key="1">
    <citation type="submission" date="2020-09" db="EMBL/GenBank/DDBJ databases">
        <title>Iningainema tapete sp. nov. (Scytonemataceae, Cyanobacteria) from greenhouses in central Florida (USA) produces two types of nodularin with biosynthetic potential for microcystin-LR and anabaenopeptins.</title>
        <authorList>
            <person name="Berthold D.E."/>
            <person name="Lefler F.W."/>
            <person name="Huang I.-S."/>
            <person name="Abdulla H."/>
            <person name="Zimba P.V."/>
            <person name="Laughinghouse H.D. IV."/>
        </authorList>
    </citation>
    <scope>NUCLEOTIDE SEQUENCE</scope>
    <source>
        <strain evidence="2">BLCCT55</strain>
    </source>
</reference>
<dbReference type="EMBL" id="JACXAE010000023">
    <property type="protein sequence ID" value="MBD2771394.1"/>
    <property type="molecule type" value="Genomic_DNA"/>
</dbReference>
<dbReference type="Pfam" id="PF10881">
    <property type="entry name" value="DUF2726"/>
    <property type="match status" value="1"/>
</dbReference>
<protein>
    <submittedName>
        <fullName evidence="2">DUF559 domain-containing protein</fullName>
    </submittedName>
</protein>
<feature type="domain" description="DUF2726" evidence="1">
    <location>
        <begin position="200"/>
        <end position="251"/>
    </location>
</feature>
<comment type="caution">
    <text evidence="2">The sequence shown here is derived from an EMBL/GenBank/DDBJ whole genome shotgun (WGS) entry which is preliminary data.</text>
</comment>
<evidence type="ECO:0000313" key="2">
    <source>
        <dbReference type="EMBL" id="MBD2771394.1"/>
    </source>
</evidence>
<dbReference type="Proteomes" id="UP000629098">
    <property type="component" value="Unassembled WGS sequence"/>
</dbReference>
<gene>
    <name evidence="2" type="ORF">ICL16_04490</name>
</gene>
<dbReference type="Gene3D" id="3.40.960.10">
    <property type="entry name" value="VSR Endonuclease"/>
    <property type="match status" value="1"/>
</dbReference>
<accession>A0A8J6XGL1</accession>
<name>A0A8J6XGL1_9CYAN</name>
<evidence type="ECO:0000259" key="1">
    <source>
        <dbReference type="Pfam" id="PF10881"/>
    </source>
</evidence>
<dbReference type="RefSeq" id="WP_190825691.1">
    <property type="nucleotide sequence ID" value="NZ_CAWPPI010000023.1"/>
</dbReference>
<keyword evidence="3" id="KW-1185">Reference proteome</keyword>
<proteinExistence type="predicted"/>
<organism evidence="2 3">
    <name type="scientific">Iningainema tapete BLCC-T55</name>
    <dbReference type="NCBI Taxonomy" id="2748662"/>
    <lineage>
        <taxon>Bacteria</taxon>
        <taxon>Bacillati</taxon>
        <taxon>Cyanobacteriota</taxon>
        <taxon>Cyanophyceae</taxon>
        <taxon>Nostocales</taxon>
        <taxon>Scytonemataceae</taxon>
        <taxon>Iningainema tapete</taxon>
    </lineage>
</organism>
<dbReference type="InterPro" id="IPR024402">
    <property type="entry name" value="DUF2726"/>
</dbReference>
<evidence type="ECO:0000313" key="3">
    <source>
        <dbReference type="Proteomes" id="UP000629098"/>
    </source>
</evidence>